<organism evidence="2 3">
    <name type="scientific">Rhodococcoides corynebacterioides</name>
    <dbReference type="NCBI Taxonomy" id="53972"/>
    <lineage>
        <taxon>Bacteria</taxon>
        <taxon>Bacillati</taxon>
        <taxon>Actinomycetota</taxon>
        <taxon>Actinomycetes</taxon>
        <taxon>Mycobacteriales</taxon>
        <taxon>Nocardiaceae</taxon>
        <taxon>Rhodococcoides</taxon>
    </lineage>
</organism>
<dbReference type="Proteomes" id="UP000703038">
    <property type="component" value="Unassembled WGS sequence"/>
</dbReference>
<dbReference type="EMBL" id="JAFBBK010000001">
    <property type="protein sequence ID" value="MBM7415888.1"/>
    <property type="molecule type" value="Genomic_DNA"/>
</dbReference>
<keyword evidence="3" id="KW-1185">Reference proteome</keyword>
<keyword evidence="1" id="KW-0812">Transmembrane</keyword>
<feature type="transmembrane region" description="Helical" evidence="1">
    <location>
        <begin position="46"/>
        <end position="64"/>
    </location>
</feature>
<accession>A0ABS2KVE5</accession>
<keyword evidence="1" id="KW-1133">Transmembrane helix</keyword>
<feature type="transmembrane region" description="Helical" evidence="1">
    <location>
        <begin position="76"/>
        <end position="96"/>
    </location>
</feature>
<gene>
    <name evidence="2" type="ORF">JOE42_002621</name>
</gene>
<feature type="transmembrane region" description="Helical" evidence="1">
    <location>
        <begin position="149"/>
        <end position="172"/>
    </location>
</feature>
<evidence type="ECO:0000313" key="2">
    <source>
        <dbReference type="EMBL" id="MBM7415888.1"/>
    </source>
</evidence>
<comment type="caution">
    <text evidence="2">The sequence shown here is derived from an EMBL/GenBank/DDBJ whole genome shotgun (WGS) entry which is preliminary data.</text>
</comment>
<keyword evidence="1" id="KW-0472">Membrane</keyword>
<reference evidence="2 3" key="1">
    <citation type="submission" date="2021-01" db="EMBL/GenBank/DDBJ databases">
        <title>Genomics of switchgrass bacterial isolates.</title>
        <authorList>
            <person name="Shade A."/>
        </authorList>
    </citation>
    <scope>NUCLEOTIDE SEQUENCE [LARGE SCALE GENOMIC DNA]</scope>
    <source>
        <strain evidence="2 3">PvP111</strain>
    </source>
</reference>
<evidence type="ECO:0000313" key="3">
    <source>
        <dbReference type="Proteomes" id="UP000703038"/>
    </source>
</evidence>
<sequence>MTTVREDDGVTTLLGFRSPAAWVVVVVNVLGVIVSTAWTLDGIRQPAVVAVALVLHAASVVLLVRVPGDPLPFRTTAFITLYGPLASALVLFVLPVPIDNPLQPWPTTAAVGVYTFLCVRGRTPWAWAGLVAIFAVTITWSTLTGQGPLTGFLIVLPNVALVLMGSFFAYALRTPVADIFRLRLAGTRQAADQAASRAVLDERDAQLTRLDVLARPLLSRIASGEPLSDEERIRCQLLEHHLRDSVRAKGLDIDEVHSAAREARSRGVDVLLFDDRGETDTTVHRDIVAAVIDALHGSASSVTVRLRPGDQDVAASIVVTTADGVEHWEFDRSGTRLSS</sequence>
<proteinExistence type="predicted"/>
<dbReference type="RefSeq" id="WP_204868832.1">
    <property type="nucleotide sequence ID" value="NZ_JAFBBK010000001.1"/>
</dbReference>
<evidence type="ECO:0000256" key="1">
    <source>
        <dbReference type="SAM" id="Phobius"/>
    </source>
</evidence>
<name>A0ABS2KVE5_9NOCA</name>
<feature type="transmembrane region" description="Helical" evidence="1">
    <location>
        <begin position="20"/>
        <end position="40"/>
    </location>
</feature>
<feature type="transmembrane region" description="Helical" evidence="1">
    <location>
        <begin position="126"/>
        <end position="143"/>
    </location>
</feature>
<protein>
    <submittedName>
        <fullName evidence="2">Uncharacterized protein</fullName>
    </submittedName>
</protein>